<dbReference type="PROSITE" id="PS50011">
    <property type="entry name" value="PROTEIN_KINASE_DOM"/>
    <property type="match status" value="2"/>
</dbReference>
<evidence type="ECO:0000256" key="4">
    <source>
        <dbReference type="ARBA" id="ARBA00022840"/>
    </source>
</evidence>
<evidence type="ECO:0000256" key="2">
    <source>
        <dbReference type="ARBA" id="ARBA00022741"/>
    </source>
</evidence>
<dbReference type="Pfam" id="PF07714">
    <property type="entry name" value="PK_Tyr_Ser-Thr"/>
    <property type="match status" value="2"/>
</dbReference>
<dbReference type="InterPro" id="IPR051681">
    <property type="entry name" value="Ser/Thr_Kinases-Pseudokinases"/>
</dbReference>
<evidence type="ECO:0000313" key="7">
    <source>
        <dbReference type="Proteomes" id="UP000615446"/>
    </source>
</evidence>
<feature type="domain" description="Protein kinase" evidence="5">
    <location>
        <begin position="297"/>
        <end position="556"/>
    </location>
</feature>
<organism evidence="6 7">
    <name type="scientific">Rhizophagus clarus</name>
    <dbReference type="NCBI Taxonomy" id="94130"/>
    <lineage>
        <taxon>Eukaryota</taxon>
        <taxon>Fungi</taxon>
        <taxon>Fungi incertae sedis</taxon>
        <taxon>Mucoromycota</taxon>
        <taxon>Glomeromycotina</taxon>
        <taxon>Glomeromycetes</taxon>
        <taxon>Glomerales</taxon>
        <taxon>Glomeraceae</taxon>
        <taxon>Rhizophagus</taxon>
    </lineage>
</organism>
<reference evidence="6" key="1">
    <citation type="submission" date="2019-10" db="EMBL/GenBank/DDBJ databases">
        <title>Conservation and host-specific expression of non-tandemly repeated heterogenous ribosome RNA gene in arbuscular mycorrhizal fungi.</title>
        <authorList>
            <person name="Maeda T."/>
            <person name="Kobayashi Y."/>
            <person name="Nakagawa T."/>
            <person name="Ezawa T."/>
            <person name="Yamaguchi K."/>
            <person name="Bino T."/>
            <person name="Nishimoto Y."/>
            <person name="Shigenobu S."/>
            <person name="Kawaguchi M."/>
        </authorList>
    </citation>
    <scope>NUCLEOTIDE SEQUENCE</scope>
    <source>
        <strain evidence="6">HR1</strain>
    </source>
</reference>
<dbReference type="Proteomes" id="UP000615446">
    <property type="component" value="Unassembled WGS sequence"/>
</dbReference>
<keyword evidence="1" id="KW-0808">Transferase</keyword>
<feature type="domain" description="Protein kinase" evidence="5">
    <location>
        <begin position="930"/>
        <end position="1196"/>
    </location>
</feature>
<dbReference type="Gene3D" id="1.10.510.10">
    <property type="entry name" value="Transferase(Phosphotransferase) domain 1"/>
    <property type="match status" value="2"/>
</dbReference>
<keyword evidence="4" id="KW-0067">ATP-binding</keyword>
<keyword evidence="3 6" id="KW-0418">Kinase</keyword>
<evidence type="ECO:0000256" key="3">
    <source>
        <dbReference type="ARBA" id="ARBA00022777"/>
    </source>
</evidence>
<dbReference type="InterPro" id="IPR001245">
    <property type="entry name" value="Ser-Thr/Tyr_kinase_cat_dom"/>
</dbReference>
<dbReference type="GO" id="GO:0005524">
    <property type="term" value="F:ATP binding"/>
    <property type="evidence" value="ECO:0007669"/>
    <property type="project" value="UniProtKB-KW"/>
</dbReference>
<gene>
    <name evidence="6" type="ORF">RCL2_000249500</name>
</gene>
<dbReference type="PANTHER" id="PTHR44329:SF288">
    <property type="entry name" value="MITOGEN-ACTIVATED PROTEIN KINASE KINASE KINASE 20"/>
    <property type="match status" value="1"/>
</dbReference>
<dbReference type="SUPFAM" id="SSF56112">
    <property type="entry name" value="Protein kinase-like (PK-like)"/>
    <property type="match status" value="2"/>
</dbReference>
<dbReference type="GO" id="GO:0004674">
    <property type="term" value="F:protein serine/threonine kinase activity"/>
    <property type="evidence" value="ECO:0007669"/>
    <property type="project" value="TreeGrafter"/>
</dbReference>
<comment type="caution">
    <text evidence="6">The sequence shown here is derived from an EMBL/GenBank/DDBJ whole genome shotgun (WGS) entry which is preliminary data.</text>
</comment>
<name>A0A8H3KVN5_9GLOM</name>
<keyword evidence="2" id="KW-0547">Nucleotide-binding</keyword>
<dbReference type="OrthoDB" id="10252171at2759"/>
<dbReference type="PANTHER" id="PTHR44329">
    <property type="entry name" value="SERINE/THREONINE-PROTEIN KINASE TNNI3K-RELATED"/>
    <property type="match status" value="1"/>
</dbReference>
<dbReference type="InterPro" id="IPR000719">
    <property type="entry name" value="Prot_kinase_dom"/>
</dbReference>
<protein>
    <submittedName>
        <fullName evidence="6">Kinase-like domain-containing protein</fullName>
    </submittedName>
</protein>
<evidence type="ECO:0000256" key="1">
    <source>
        <dbReference type="ARBA" id="ARBA00022679"/>
    </source>
</evidence>
<dbReference type="PRINTS" id="PR00109">
    <property type="entry name" value="TYRKINASE"/>
</dbReference>
<evidence type="ECO:0000259" key="5">
    <source>
        <dbReference type="PROSITE" id="PS50011"/>
    </source>
</evidence>
<proteinExistence type="predicted"/>
<evidence type="ECO:0000313" key="6">
    <source>
        <dbReference type="EMBL" id="GES75040.1"/>
    </source>
</evidence>
<dbReference type="EMBL" id="BLAL01000013">
    <property type="protein sequence ID" value="GES75040.1"/>
    <property type="molecule type" value="Genomic_DNA"/>
</dbReference>
<accession>A0A8H3KVN5</accession>
<sequence>MEVADNEDLIPKLKSSPVPILFIPFNNKENECNYCGNKYSRSLLFEQKYCKECLFIFIEDATDDHATCLDVNKNNTRYIGHEADICTGNIKEWCKNCTKILYIKQIVLPLLFSKYKKAIRNPIEKYESGKSGDHSKTSDVDFLISSGRVESLLTRESILILYLPWWDSGDKCIVCEKILNFIPNCQKSCSHCYTTYIGCRYCLTTNIIFGITDRSQCKNCKKIYTINVINIPNLGSGNYYIDEFLYYTRFNTNNYHAITNYINYYKNKRQARLYNFIKKELVNNTQPIMEWIPYSQIRNFKKIARGGFGVVYKATLFENNKDVAVKRFFSQDIKKILNELKSLFQCYDKYFIIKYYGITQDPKSKDYMLVMEYANGKNLYKYLRENFTNITWYKKINILWKISEGLRVIHEKNFIHRDFHSGNIFLSESDSYQHWQIGDLGLTRHANDTFLNGELYGIISYTAPEILKCEKYSKESDIYSIGMIMWELTTGCKPFDNLKNDITESELMLSIIDGERPEITKDTPECFSNLMKRCWDSNPTKRPSAKEIYGIYYFWLFRGKHVEQFNEAEEMRLKLLKLKELGPEFIKIPYSSPKYTKFSITLLNTRSKIKNSNNNGRLSKDIDFDIQSCLVNKNTTDTTSSKSLAPHTYNGDPTPKLKSSPIPILFIPFNNKENNCSYCGNEYFETILFAQKYCKNCLIDYIKEMGNINLYLDLRINGNNTQCISEILHFKQIVYSPLSPKYIEEKVEENCKLCGNLIYQSMNDINCIFCSDCYLIFCEWIDSTLTKKPIPILCLPWWDVSYDCMTCGKHLDIMSDHQKWCSNCLIIYNGCRYCLTTNIIFGITDKSRCKKCNKIVFITTDIANTTSGNYDIDVLLGLDTNNYHMIASYNKYINNNEKRLNSLQIYEFISDKFGNEYNSIIKWFPYSQTFKTVEEIAKGGFSIIYKANVAEYGIVILKKFEMSQNVTKPFLDELKSNIQCYSRFDFIAKLYGITQDPLLGDYMLVMEYADGGNLHDYLRKNFANITWKEKLIILQNISEGLHSIHKENIIHRDIHSGNILLKKNDSGNLWKIGDLGLSQPENNILNKDKIYGVIPYIAPEIFKGSSFSKASDIYSLGMIMWELTTGCKPFENVNHYFHIILKVLNGERPKITEDTTEFFANLMKRCWNLDPFKRPIIFEILEFISRCNYSHITKFVELKQAEEKRIELIRLKKIALEFSEKTNPRSIYISRALNISPLSAFISKCSSINSSEIDFDYIDYISEELNLDIYTEPQNHDYNSVESKPNENNFQIKHNIEVLNIETQNNGKRTKVDDIKS</sequence>
<dbReference type="InterPro" id="IPR011009">
    <property type="entry name" value="Kinase-like_dom_sf"/>
</dbReference>